<dbReference type="HOGENOM" id="CLU_1778443_0_0_1"/>
<protein>
    <submittedName>
        <fullName evidence="1">Uncharacterized protein</fullName>
    </submittedName>
</protein>
<accession>U9UNH7</accession>
<gene>
    <name evidence="1" type="ORF">GLOINDRAFT_22076</name>
</gene>
<proteinExistence type="predicted"/>
<dbReference type="EMBL" id="KI280428">
    <property type="protein sequence ID" value="ESA17146.1"/>
    <property type="molecule type" value="Genomic_DNA"/>
</dbReference>
<name>U9UNH7_RHIID</name>
<organism evidence="1">
    <name type="scientific">Rhizophagus irregularis (strain DAOM 181602 / DAOM 197198 / MUCL 43194)</name>
    <name type="common">Arbuscular mycorrhizal fungus</name>
    <name type="synonym">Glomus intraradices</name>
    <dbReference type="NCBI Taxonomy" id="747089"/>
    <lineage>
        <taxon>Eukaryota</taxon>
        <taxon>Fungi</taxon>
        <taxon>Fungi incertae sedis</taxon>
        <taxon>Mucoromycota</taxon>
        <taxon>Glomeromycotina</taxon>
        <taxon>Glomeromycetes</taxon>
        <taxon>Glomerales</taxon>
        <taxon>Glomeraceae</taxon>
        <taxon>Rhizophagus</taxon>
    </lineage>
</organism>
<evidence type="ECO:0000313" key="1">
    <source>
        <dbReference type="EMBL" id="ESA17146.1"/>
    </source>
</evidence>
<sequence>MAITFFLIFRNSLIDFSLFEDGGTFGPCGRIKFFDEWNNEFMKSGIANMAISNERRVFCICRTFKGILDFLYIPDFKGIPDFLYSLVFRGKLGAYKAFVSKQSILLQISFNEFILDFTKHLPFCFQFALYTLPINPPPISFNSLYL</sequence>
<dbReference type="AlphaFoldDB" id="U9UNH7"/>
<reference evidence="1" key="1">
    <citation type="submission" date="2013-07" db="EMBL/GenBank/DDBJ databases">
        <title>The genome of an arbuscular mycorrhizal fungus provides insights into the evolution of the oldest plant symbiosis.</title>
        <authorList>
            <consortium name="DOE Joint Genome Institute"/>
            <person name="Tisserant E."/>
            <person name="Malbreil M."/>
            <person name="Kuo A."/>
            <person name="Kohler A."/>
            <person name="Symeonidi A."/>
            <person name="Balestrini R."/>
            <person name="Charron P."/>
            <person name="Duensing N."/>
            <person name="Frei-dit-Frey N."/>
            <person name="Gianinazzi-Pearson V."/>
            <person name="Gilbert B."/>
            <person name="Handa Y."/>
            <person name="Hijri M."/>
            <person name="Kaul R."/>
            <person name="Kawaguchi M."/>
            <person name="Krajinski F."/>
            <person name="Lammers P."/>
            <person name="Lapierre D."/>
            <person name="Masclaux F.G."/>
            <person name="Murat C."/>
            <person name="Morin E."/>
            <person name="Ndikumana S."/>
            <person name="Pagni M."/>
            <person name="Petitpierre D."/>
            <person name="Requena N."/>
            <person name="Rosikiewicz P."/>
            <person name="Riley R."/>
            <person name="Saito K."/>
            <person name="San Clemente H."/>
            <person name="Shapiro H."/>
            <person name="van Tuinen D."/>
            <person name="Becard G."/>
            <person name="Bonfante P."/>
            <person name="Paszkowski U."/>
            <person name="Shachar-Hill Y."/>
            <person name="Young J.P."/>
            <person name="Sanders I.R."/>
            <person name="Henrissat B."/>
            <person name="Rensing S.A."/>
            <person name="Grigoriev I.V."/>
            <person name="Corradi N."/>
            <person name="Roux C."/>
            <person name="Martin F."/>
        </authorList>
    </citation>
    <scope>NUCLEOTIDE SEQUENCE</scope>
    <source>
        <strain evidence="1">DAOM 197198</strain>
    </source>
</reference>